<evidence type="ECO:0000313" key="2">
    <source>
        <dbReference type="Proteomes" id="UP000178379"/>
    </source>
</evidence>
<dbReference type="Proteomes" id="UP000178379">
    <property type="component" value="Unassembled WGS sequence"/>
</dbReference>
<dbReference type="SUPFAM" id="SSF53850">
    <property type="entry name" value="Periplasmic binding protein-like II"/>
    <property type="match status" value="1"/>
</dbReference>
<gene>
    <name evidence="1" type="ORF">A2140_03010</name>
</gene>
<organism evidence="1 2">
    <name type="scientific">Candidatus Muproteobacteria bacterium RBG_16_62_13</name>
    <dbReference type="NCBI Taxonomy" id="1817756"/>
    <lineage>
        <taxon>Bacteria</taxon>
        <taxon>Pseudomonadati</taxon>
        <taxon>Pseudomonadota</taxon>
        <taxon>Candidatus Muproteobacteria</taxon>
    </lineage>
</organism>
<dbReference type="Pfam" id="PF12974">
    <property type="entry name" value="Phosphonate-bd"/>
    <property type="match status" value="1"/>
</dbReference>
<sequence length="270" mass="29924">MAAILAVTTLLGPRVHASDAKPLNLGSVAMDIPAVMNERLRPLTRYLSRELGRPVNLHLSPNMKTAIDEISSGRVDLSYMTPVAYLKAQKHGNARLVAKTVTRGRGSFRLMVVVHRDSPIRTPADLVGKRFAFGDPSAVLQRAVVVSTGLRIDQLGSHQFIGHYDNIARAVHNRDFDAGILKDTTAYQWEKKGLRIIHVSPPLPPYAIVAASHVDDELLDRLRAAFLKLDPKRPDDLRVITALDPSYSGFAPVNDLEYDVIRTLIKPFDR</sequence>
<dbReference type="EMBL" id="MFSQ01000057">
    <property type="protein sequence ID" value="OGI40279.1"/>
    <property type="molecule type" value="Genomic_DNA"/>
</dbReference>
<dbReference type="STRING" id="1817756.A2140_03010"/>
<dbReference type="Gene3D" id="3.40.190.10">
    <property type="entry name" value="Periplasmic binding protein-like II"/>
    <property type="match status" value="2"/>
</dbReference>
<comment type="caution">
    <text evidence="1">The sequence shown here is derived from an EMBL/GenBank/DDBJ whole genome shotgun (WGS) entry which is preliminary data.</text>
</comment>
<dbReference type="PANTHER" id="PTHR35841:SF1">
    <property type="entry name" value="PHOSPHONATES-BINDING PERIPLASMIC PROTEIN"/>
    <property type="match status" value="1"/>
</dbReference>
<name>A0A1F6T5G0_9PROT</name>
<evidence type="ECO:0000313" key="1">
    <source>
        <dbReference type="EMBL" id="OGI40279.1"/>
    </source>
</evidence>
<proteinExistence type="predicted"/>
<dbReference type="AlphaFoldDB" id="A0A1F6T5G0"/>
<protein>
    <submittedName>
        <fullName evidence="1">Phosphonate ABC transporter substrate-binding protein</fullName>
    </submittedName>
</protein>
<reference evidence="1 2" key="1">
    <citation type="journal article" date="2016" name="Nat. Commun.">
        <title>Thousands of microbial genomes shed light on interconnected biogeochemical processes in an aquifer system.</title>
        <authorList>
            <person name="Anantharaman K."/>
            <person name="Brown C.T."/>
            <person name="Hug L.A."/>
            <person name="Sharon I."/>
            <person name="Castelle C.J."/>
            <person name="Probst A.J."/>
            <person name="Thomas B.C."/>
            <person name="Singh A."/>
            <person name="Wilkins M.J."/>
            <person name="Karaoz U."/>
            <person name="Brodie E.L."/>
            <person name="Williams K.H."/>
            <person name="Hubbard S.S."/>
            <person name="Banfield J.F."/>
        </authorList>
    </citation>
    <scope>NUCLEOTIDE SEQUENCE [LARGE SCALE GENOMIC DNA]</scope>
</reference>
<accession>A0A1F6T5G0</accession>
<dbReference type="PANTHER" id="PTHR35841">
    <property type="entry name" value="PHOSPHONATES-BINDING PERIPLASMIC PROTEIN"/>
    <property type="match status" value="1"/>
</dbReference>